<dbReference type="AlphaFoldDB" id="A0A5B9W9P8"/>
<evidence type="ECO:0000313" key="2">
    <source>
        <dbReference type="Proteomes" id="UP000324233"/>
    </source>
</evidence>
<sequence>MPLALSVPIISIRANDALACAHANHVAVIHSVDAHWVQHFANKAHASTFLGMHVVVDSNGAKGLSNSTYIVKSVDANGVFKVECT</sequence>
<name>A0A5B9W9P8_9BACT</name>
<gene>
    <name evidence="1" type="ORF">OJF2_58920</name>
</gene>
<keyword evidence="2" id="KW-1185">Reference proteome</keyword>
<proteinExistence type="predicted"/>
<reference evidence="1 2" key="1">
    <citation type="submission" date="2019-08" db="EMBL/GenBank/DDBJ databases">
        <title>Deep-cultivation of Planctomycetes and their phenomic and genomic characterization uncovers novel biology.</title>
        <authorList>
            <person name="Wiegand S."/>
            <person name="Jogler M."/>
            <person name="Boedeker C."/>
            <person name="Pinto D."/>
            <person name="Vollmers J."/>
            <person name="Rivas-Marin E."/>
            <person name="Kohn T."/>
            <person name="Peeters S.H."/>
            <person name="Heuer A."/>
            <person name="Rast P."/>
            <person name="Oberbeckmann S."/>
            <person name="Bunk B."/>
            <person name="Jeske O."/>
            <person name="Meyerdierks A."/>
            <person name="Storesund J.E."/>
            <person name="Kallscheuer N."/>
            <person name="Luecker S."/>
            <person name="Lage O.M."/>
            <person name="Pohl T."/>
            <person name="Merkel B.J."/>
            <person name="Hornburger P."/>
            <person name="Mueller R.-W."/>
            <person name="Bruemmer F."/>
            <person name="Labrenz M."/>
            <person name="Spormann A.M."/>
            <person name="Op den Camp H."/>
            <person name="Overmann J."/>
            <person name="Amann R."/>
            <person name="Jetten M.S.M."/>
            <person name="Mascher T."/>
            <person name="Medema M.H."/>
            <person name="Devos D.P."/>
            <person name="Kaster A.-K."/>
            <person name="Ovreas L."/>
            <person name="Rohde M."/>
            <person name="Galperin M.Y."/>
            <person name="Jogler C."/>
        </authorList>
    </citation>
    <scope>NUCLEOTIDE SEQUENCE [LARGE SCALE GENOMIC DNA]</scope>
    <source>
        <strain evidence="1 2">OJF2</strain>
    </source>
</reference>
<protein>
    <submittedName>
        <fullName evidence="1">Uncharacterized protein</fullName>
    </submittedName>
</protein>
<organism evidence="1 2">
    <name type="scientific">Aquisphaera giovannonii</name>
    <dbReference type="NCBI Taxonomy" id="406548"/>
    <lineage>
        <taxon>Bacteria</taxon>
        <taxon>Pseudomonadati</taxon>
        <taxon>Planctomycetota</taxon>
        <taxon>Planctomycetia</taxon>
        <taxon>Isosphaerales</taxon>
        <taxon>Isosphaeraceae</taxon>
        <taxon>Aquisphaera</taxon>
    </lineage>
</organism>
<dbReference type="KEGG" id="agv:OJF2_58920"/>
<accession>A0A5B9W9P8</accession>
<dbReference type="EMBL" id="CP042997">
    <property type="protein sequence ID" value="QEH37302.1"/>
    <property type="molecule type" value="Genomic_DNA"/>
</dbReference>
<dbReference type="RefSeq" id="WP_210420217.1">
    <property type="nucleotide sequence ID" value="NZ_CP042997.1"/>
</dbReference>
<evidence type="ECO:0000313" key="1">
    <source>
        <dbReference type="EMBL" id="QEH37302.1"/>
    </source>
</evidence>
<dbReference type="Proteomes" id="UP000324233">
    <property type="component" value="Chromosome"/>
</dbReference>